<name>A0A8S5M897_9CAUD</name>
<sequence length="75" mass="8260">MPYKVVRAFADVNDRSEEFPNGRLYEVGDYYPAKGKVTNKRILELATRANSAGAIFIAEDSDEEVSDDNVGGTTD</sequence>
<evidence type="ECO:0000313" key="1">
    <source>
        <dbReference type="EMBL" id="DAD78454.1"/>
    </source>
</evidence>
<organism evidence="1">
    <name type="scientific">Siphoviridae sp. ctg5k4</name>
    <dbReference type="NCBI Taxonomy" id="2826418"/>
    <lineage>
        <taxon>Viruses</taxon>
        <taxon>Duplodnaviria</taxon>
        <taxon>Heunggongvirae</taxon>
        <taxon>Uroviricota</taxon>
        <taxon>Caudoviricetes</taxon>
    </lineage>
</organism>
<dbReference type="EMBL" id="BK014843">
    <property type="protein sequence ID" value="DAD78454.1"/>
    <property type="molecule type" value="Genomic_DNA"/>
</dbReference>
<accession>A0A8S5M897</accession>
<proteinExistence type="predicted"/>
<protein>
    <submittedName>
        <fullName evidence="1">Uncharacterized protein</fullName>
    </submittedName>
</protein>
<reference evidence="1" key="1">
    <citation type="journal article" date="2021" name="Proc. Natl. Acad. Sci. U.S.A.">
        <title>A Catalog of Tens of Thousands of Viruses from Human Metagenomes Reveals Hidden Associations with Chronic Diseases.</title>
        <authorList>
            <person name="Tisza M.J."/>
            <person name="Buck C.B."/>
        </authorList>
    </citation>
    <scope>NUCLEOTIDE SEQUENCE</scope>
    <source>
        <strain evidence="1">Ctg5k4</strain>
    </source>
</reference>